<dbReference type="Proteomes" id="UP000006882">
    <property type="component" value="Chromosome G8"/>
</dbReference>
<organism evidence="2 3">
    <name type="scientific">Prunus persica</name>
    <name type="common">Peach</name>
    <name type="synonym">Amygdalus persica</name>
    <dbReference type="NCBI Taxonomy" id="3760"/>
    <lineage>
        <taxon>Eukaryota</taxon>
        <taxon>Viridiplantae</taxon>
        <taxon>Streptophyta</taxon>
        <taxon>Embryophyta</taxon>
        <taxon>Tracheophyta</taxon>
        <taxon>Spermatophyta</taxon>
        <taxon>Magnoliopsida</taxon>
        <taxon>eudicotyledons</taxon>
        <taxon>Gunneridae</taxon>
        <taxon>Pentapetalae</taxon>
        <taxon>rosids</taxon>
        <taxon>fabids</taxon>
        <taxon>Rosales</taxon>
        <taxon>Rosaceae</taxon>
        <taxon>Amygdaloideae</taxon>
        <taxon>Amygdaleae</taxon>
        <taxon>Prunus</taxon>
    </lineage>
</organism>
<dbReference type="GO" id="GO:0009733">
    <property type="term" value="P:response to auxin"/>
    <property type="evidence" value="ECO:0007669"/>
    <property type="project" value="InterPro"/>
</dbReference>
<dbReference type="Pfam" id="PF02519">
    <property type="entry name" value="Auxin_inducible"/>
    <property type="match status" value="1"/>
</dbReference>
<dbReference type="InterPro" id="IPR003676">
    <property type="entry name" value="SAUR_fam"/>
</dbReference>
<keyword evidence="3" id="KW-1185">Reference proteome</keyword>
<gene>
    <name evidence="2" type="ORF">PRUPE_8G072400</name>
</gene>
<dbReference type="Gramene" id="ONH90738">
    <property type="protein sequence ID" value="ONH90738"/>
    <property type="gene ID" value="PRUPE_8G072400"/>
</dbReference>
<dbReference type="eggNOG" id="ENOG502SWN8">
    <property type="taxonomic scope" value="Eukaryota"/>
</dbReference>
<evidence type="ECO:0000313" key="2">
    <source>
        <dbReference type="EMBL" id="ONH90738.1"/>
    </source>
</evidence>
<reference evidence="2 3" key="1">
    <citation type="journal article" date="2013" name="Nat. Genet.">
        <title>The high-quality draft genome of peach (Prunus persica) identifies unique patterns of genetic diversity, domestication and genome evolution.</title>
        <authorList>
            <consortium name="International Peach Genome Initiative"/>
            <person name="Verde I."/>
            <person name="Abbott A.G."/>
            <person name="Scalabrin S."/>
            <person name="Jung S."/>
            <person name="Shu S."/>
            <person name="Marroni F."/>
            <person name="Zhebentyayeva T."/>
            <person name="Dettori M.T."/>
            <person name="Grimwood J."/>
            <person name="Cattonaro F."/>
            <person name="Zuccolo A."/>
            <person name="Rossini L."/>
            <person name="Jenkins J."/>
            <person name="Vendramin E."/>
            <person name="Meisel L.A."/>
            <person name="Decroocq V."/>
            <person name="Sosinski B."/>
            <person name="Prochnik S."/>
            <person name="Mitros T."/>
            <person name="Policriti A."/>
            <person name="Cipriani G."/>
            <person name="Dondini L."/>
            <person name="Ficklin S."/>
            <person name="Goodstein D.M."/>
            <person name="Xuan P."/>
            <person name="Del Fabbro C."/>
            <person name="Aramini V."/>
            <person name="Copetti D."/>
            <person name="Gonzalez S."/>
            <person name="Horner D.S."/>
            <person name="Falchi R."/>
            <person name="Lucas S."/>
            <person name="Mica E."/>
            <person name="Maldonado J."/>
            <person name="Lazzari B."/>
            <person name="Bielenberg D."/>
            <person name="Pirona R."/>
            <person name="Miculan M."/>
            <person name="Barakat A."/>
            <person name="Testolin R."/>
            <person name="Stella A."/>
            <person name="Tartarini S."/>
            <person name="Tonutti P."/>
            <person name="Arus P."/>
            <person name="Orellana A."/>
            <person name="Wells C."/>
            <person name="Main D."/>
            <person name="Vizzotto G."/>
            <person name="Silva H."/>
            <person name="Salamini F."/>
            <person name="Schmutz J."/>
            <person name="Morgante M."/>
            <person name="Rokhsar D.S."/>
        </authorList>
    </citation>
    <scope>NUCLEOTIDE SEQUENCE [LARGE SCALE GENOMIC DNA]</scope>
    <source>
        <strain evidence="3">cv. Nemared</strain>
    </source>
</reference>
<dbReference type="EMBL" id="CM007658">
    <property type="protein sequence ID" value="ONH90738.1"/>
    <property type="molecule type" value="Genomic_DNA"/>
</dbReference>
<sequence>MNPASLVQEKIRLFIEKLGKSLSKKHGVVPKGYIDVYLGKERKSYRVPLKYLLYPTFEKLIKKSQTDVLDPNIEGPFMLTCNTNTFDKLLKIFKEY</sequence>
<dbReference type="AlphaFoldDB" id="A0A251MUH5"/>
<comment type="similarity">
    <text evidence="1">Belongs to the ARG7 family.</text>
</comment>
<accession>A0A251MUH5</accession>
<proteinExistence type="inferred from homology"/>
<evidence type="ECO:0000313" key="3">
    <source>
        <dbReference type="Proteomes" id="UP000006882"/>
    </source>
</evidence>
<protein>
    <submittedName>
        <fullName evidence="2">Uncharacterized protein</fullName>
    </submittedName>
</protein>
<evidence type="ECO:0000256" key="1">
    <source>
        <dbReference type="ARBA" id="ARBA00006974"/>
    </source>
</evidence>
<name>A0A251MUH5_PRUPE</name>